<proteinExistence type="predicted"/>
<keyword evidence="1" id="KW-1133">Transmembrane helix</keyword>
<reference evidence="2 3" key="1">
    <citation type="submission" date="2015-07" db="EMBL/GenBank/DDBJ databases">
        <title>Comparative genomics of the Sigatoka disease complex on banana suggests a link between parallel evolutionary changes in Pseudocercospora fijiensis and Pseudocercospora eumusae and increased virulence on the banana host.</title>
        <authorList>
            <person name="Chang T.-C."/>
            <person name="Salvucci A."/>
            <person name="Crous P.W."/>
            <person name="Stergiopoulos I."/>
        </authorList>
    </citation>
    <scope>NUCLEOTIDE SEQUENCE [LARGE SCALE GENOMIC DNA]</scope>
    <source>
        <strain evidence="2 3">CBS 114824</strain>
    </source>
</reference>
<keyword evidence="3" id="KW-1185">Reference proteome</keyword>
<evidence type="ECO:0000313" key="2">
    <source>
        <dbReference type="EMBL" id="KXS94695.1"/>
    </source>
</evidence>
<dbReference type="EMBL" id="LFZN01000266">
    <property type="protein sequence ID" value="KXS94695.1"/>
    <property type="molecule type" value="Genomic_DNA"/>
</dbReference>
<dbReference type="Proteomes" id="UP000070133">
    <property type="component" value="Unassembled WGS sequence"/>
</dbReference>
<keyword evidence="1" id="KW-0812">Transmembrane</keyword>
<sequence length="193" mass="20926">MQFGLPSFNRQHATTKEPRLVSAEAVEESRQSASISQNTVEWWSSAVVDGPLGDRTALMNVLVVLLIVVAGITTKAAQLFSFFVLVADLEFDFVAGESCLEVGFDLLGRTFGVDLCKVDINVHSGAAIDCSDNLVVVLGFDGDGQGVVVVHLAASSCQGTSGMRHWYRFWRWGSKAEACCGDKRSEVLELHLD</sequence>
<protein>
    <submittedName>
        <fullName evidence="2">Uncharacterized protein</fullName>
    </submittedName>
</protein>
<keyword evidence="1" id="KW-0472">Membrane</keyword>
<gene>
    <name evidence="2" type="ORF">AC578_10365</name>
</gene>
<evidence type="ECO:0000313" key="3">
    <source>
        <dbReference type="Proteomes" id="UP000070133"/>
    </source>
</evidence>
<feature type="transmembrane region" description="Helical" evidence="1">
    <location>
        <begin position="57"/>
        <end position="74"/>
    </location>
</feature>
<comment type="caution">
    <text evidence="2">The sequence shown here is derived from an EMBL/GenBank/DDBJ whole genome shotgun (WGS) entry which is preliminary data.</text>
</comment>
<organism evidence="2 3">
    <name type="scientific">Pseudocercospora eumusae</name>
    <dbReference type="NCBI Taxonomy" id="321146"/>
    <lineage>
        <taxon>Eukaryota</taxon>
        <taxon>Fungi</taxon>
        <taxon>Dikarya</taxon>
        <taxon>Ascomycota</taxon>
        <taxon>Pezizomycotina</taxon>
        <taxon>Dothideomycetes</taxon>
        <taxon>Dothideomycetidae</taxon>
        <taxon>Mycosphaerellales</taxon>
        <taxon>Mycosphaerellaceae</taxon>
        <taxon>Pseudocercospora</taxon>
    </lineage>
</organism>
<dbReference type="AlphaFoldDB" id="A0A139GWV3"/>
<name>A0A139GWV3_9PEZI</name>
<evidence type="ECO:0000256" key="1">
    <source>
        <dbReference type="SAM" id="Phobius"/>
    </source>
</evidence>
<accession>A0A139GWV3</accession>